<reference evidence="2 3" key="1">
    <citation type="submission" date="2014-02" db="EMBL/GenBank/DDBJ databases">
        <title>Draft genome sequence of Lysinibacillus massiliensis CCUG 49529.</title>
        <authorList>
            <person name="Zhang F."/>
            <person name="Wang G."/>
            <person name="Zhang L."/>
        </authorList>
    </citation>
    <scope>NUCLEOTIDE SEQUENCE [LARGE SCALE GENOMIC DNA]</scope>
    <source>
        <strain evidence="2 3">CCUG 49529</strain>
    </source>
</reference>
<evidence type="ECO:0000313" key="3">
    <source>
        <dbReference type="Proteomes" id="UP000030595"/>
    </source>
</evidence>
<dbReference type="SUPFAM" id="SSF55729">
    <property type="entry name" value="Acyl-CoA N-acyltransferases (Nat)"/>
    <property type="match status" value="1"/>
</dbReference>
<sequence>MKFSIIKQSFPVDMETFEEIKQLCEDAGKIDRTSYYTVMKLNASTSYNTKGFFVLAYDDEQDQLIGAASASDLIGLNTYEWSLVVSPMYRQIGIGTALFKVLHEGLYERGAEGELALAPDNETYGKRFLEKFGFKYSFSEATFETGAEMMTMPDGIFIRRYTDLDKDALVEIFIDAFGDLREEALELIEYNTTTEGRNLWVATFEGNVAGTITTTKEGEVQWVTALAVHPDLQGKGIGTALLNWAKDFTLRNGEKIVMLDVEVENERALSLYEKAGFMKSMQVDFFVYSSRR</sequence>
<dbReference type="Proteomes" id="UP000030595">
    <property type="component" value="Unassembled WGS sequence"/>
</dbReference>
<feature type="domain" description="N-acetyltransferase" evidence="1">
    <location>
        <begin position="4"/>
        <end position="155"/>
    </location>
</feature>
<gene>
    <name evidence="2" type="ORF">CD30_14415</name>
</gene>
<evidence type="ECO:0000259" key="1">
    <source>
        <dbReference type="PROSITE" id="PS51186"/>
    </source>
</evidence>
<feature type="domain" description="N-acetyltransferase" evidence="1">
    <location>
        <begin position="156"/>
        <end position="292"/>
    </location>
</feature>
<name>A0A0A3J2I8_9BACL</name>
<dbReference type="Pfam" id="PF00583">
    <property type="entry name" value="Acetyltransf_1"/>
    <property type="match status" value="2"/>
</dbReference>
<dbReference type="RefSeq" id="WP_036178056.1">
    <property type="nucleotide sequence ID" value="NZ_AVCZ01000030.1"/>
</dbReference>
<dbReference type="Gene3D" id="3.40.630.30">
    <property type="match status" value="2"/>
</dbReference>
<dbReference type="PROSITE" id="PS51186">
    <property type="entry name" value="GNAT"/>
    <property type="match status" value="2"/>
</dbReference>
<accession>A0A0A3J2I8</accession>
<proteinExistence type="predicted"/>
<dbReference type="AlphaFoldDB" id="A0A0A3J2I8"/>
<dbReference type="PANTHER" id="PTHR43617:SF20">
    <property type="entry name" value="N-ALPHA-ACETYLTRANSFERASE RIMI"/>
    <property type="match status" value="1"/>
</dbReference>
<keyword evidence="3" id="KW-1185">Reference proteome</keyword>
<dbReference type="InterPro" id="IPR050276">
    <property type="entry name" value="MshD_Acetyltransferase"/>
</dbReference>
<protein>
    <submittedName>
        <fullName evidence="2">GNAT family acetyltransferase</fullName>
    </submittedName>
</protein>
<dbReference type="OrthoDB" id="7163760at2"/>
<dbReference type="CDD" id="cd04301">
    <property type="entry name" value="NAT_SF"/>
    <property type="match status" value="2"/>
</dbReference>
<dbReference type="PANTHER" id="PTHR43617">
    <property type="entry name" value="L-AMINO ACID N-ACETYLTRANSFERASE"/>
    <property type="match status" value="1"/>
</dbReference>
<evidence type="ECO:0000313" key="2">
    <source>
        <dbReference type="EMBL" id="KGR89925.1"/>
    </source>
</evidence>
<comment type="caution">
    <text evidence="2">The sequence shown here is derived from an EMBL/GenBank/DDBJ whole genome shotgun (WGS) entry which is preliminary data.</text>
</comment>
<keyword evidence="2" id="KW-0808">Transferase</keyword>
<dbReference type="InterPro" id="IPR000182">
    <property type="entry name" value="GNAT_dom"/>
</dbReference>
<dbReference type="GO" id="GO:0008999">
    <property type="term" value="F:protein-N-terminal-alanine acetyltransferase activity"/>
    <property type="evidence" value="ECO:0007669"/>
    <property type="project" value="TreeGrafter"/>
</dbReference>
<dbReference type="eggNOG" id="COG0456">
    <property type="taxonomic scope" value="Bacteria"/>
</dbReference>
<dbReference type="EMBL" id="JPVQ01000030">
    <property type="protein sequence ID" value="KGR89925.1"/>
    <property type="molecule type" value="Genomic_DNA"/>
</dbReference>
<organism evidence="2 3">
    <name type="scientific">Ureibacillus massiliensis 4400831 = CIP 108448 = CCUG 49529</name>
    <dbReference type="NCBI Taxonomy" id="1211035"/>
    <lineage>
        <taxon>Bacteria</taxon>
        <taxon>Bacillati</taxon>
        <taxon>Bacillota</taxon>
        <taxon>Bacilli</taxon>
        <taxon>Bacillales</taxon>
        <taxon>Caryophanaceae</taxon>
        <taxon>Ureibacillus</taxon>
    </lineage>
</organism>
<dbReference type="InterPro" id="IPR016181">
    <property type="entry name" value="Acyl_CoA_acyltransferase"/>
</dbReference>